<evidence type="ECO:0000313" key="2">
    <source>
        <dbReference type="EMBL" id="VUZ46561.1"/>
    </source>
</evidence>
<protein>
    <submittedName>
        <fullName evidence="2">Uncharacterized protein</fullName>
    </submittedName>
</protein>
<dbReference type="AlphaFoldDB" id="A0A564YGZ6"/>
<evidence type="ECO:0000313" key="3">
    <source>
        <dbReference type="Proteomes" id="UP000321570"/>
    </source>
</evidence>
<dbReference type="Proteomes" id="UP000321570">
    <property type="component" value="Unassembled WGS sequence"/>
</dbReference>
<feature type="compositionally biased region" description="Polar residues" evidence="1">
    <location>
        <begin position="30"/>
        <end position="43"/>
    </location>
</feature>
<dbReference type="EMBL" id="CABIJS010000222">
    <property type="protein sequence ID" value="VUZ46561.1"/>
    <property type="molecule type" value="Genomic_DNA"/>
</dbReference>
<evidence type="ECO:0000256" key="1">
    <source>
        <dbReference type="SAM" id="MobiDB-lite"/>
    </source>
</evidence>
<reference evidence="2 3" key="1">
    <citation type="submission" date="2019-07" db="EMBL/GenBank/DDBJ databases">
        <authorList>
            <person name="Jastrzebski P J."/>
            <person name="Paukszto L."/>
            <person name="Jastrzebski P J."/>
        </authorList>
    </citation>
    <scope>NUCLEOTIDE SEQUENCE [LARGE SCALE GENOMIC DNA]</scope>
    <source>
        <strain evidence="2 3">WMS-il1</strain>
    </source>
</reference>
<name>A0A564YGZ6_HYMDI</name>
<accession>A0A564YGZ6</accession>
<gene>
    <name evidence="2" type="ORF">WMSIL1_LOCUS6492</name>
</gene>
<sequence length="106" mass="11528">MCCSANKISYSLTNSLNFLQFRRIISPNGNGIVTPTHQPTQRPARSFADVASTKSDSPSTQALLHTEVLNAVSHSTAAHPRGQCYEIEFPAISCPPKPNSSPRHHT</sequence>
<organism evidence="2 3">
    <name type="scientific">Hymenolepis diminuta</name>
    <name type="common">Rat tapeworm</name>
    <dbReference type="NCBI Taxonomy" id="6216"/>
    <lineage>
        <taxon>Eukaryota</taxon>
        <taxon>Metazoa</taxon>
        <taxon>Spiralia</taxon>
        <taxon>Lophotrochozoa</taxon>
        <taxon>Platyhelminthes</taxon>
        <taxon>Cestoda</taxon>
        <taxon>Eucestoda</taxon>
        <taxon>Cyclophyllidea</taxon>
        <taxon>Hymenolepididae</taxon>
        <taxon>Hymenolepis</taxon>
    </lineage>
</organism>
<keyword evidence="3" id="KW-1185">Reference proteome</keyword>
<feature type="region of interest" description="Disordered" evidence="1">
    <location>
        <begin position="30"/>
        <end position="57"/>
    </location>
</feature>
<proteinExistence type="predicted"/>